<accession>A0A370X5P0</accession>
<dbReference type="OrthoDB" id="6006530at2"/>
<dbReference type="PANTHER" id="PTHR43236">
    <property type="entry name" value="ANTITOXIN HIGA1"/>
    <property type="match status" value="1"/>
</dbReference>
<evidence type="ECO:0000313" key="3">
    <source>
        <dbReference type="Proteomes" id="UP000254258"/>
    </source>
</evidence>
<dbReference type="Pfam" id="PF01381">
    <property type="entry name" value="HTH_3"/>
    <property type="match status" value="1"/>
</dbReference>
<organism evidence="2 3">
    <name type="scientific">Dyella monticola</name>
    <dbReference type="NCBI Taxonomy" id="1927958"/>
    <lineage>
        <taxon>Bacteria</taxon>
        <taxon>Pseudomonadati</taxon>
        <taxon>Pseudomonadota</taxon>
        <taxon>Gammaproteobacteria</taxon>
        <taxon>Lysobacterales</taxon>
        <taxon>Rhodanobacteraceae</taxon>
        <taxon>Dyella</taxon>
    </lineage>
</organism>
<name>A0A370X5P0_9GAMM</name>
<dbReference type="PROSITE" id="PS50943">
    <property type="entry name" value="HTH_CROC1"/>
    <property type="match status" value="1"/>
</dbReference>
<dbReference type="CDD" id="cd00093">
    <property type="entry name" value="HTH_XRE"/>
    <property type="match status" value="1"/>
</dbReference>
<evidence type="ECO:0000313" key="2">
    <source>
        <dbReference type="EMBL" id="RDS83600.1"/>
    </source>
</evidence>
<comment type="caution">
    <text evidence="2">The sequence shown here is derived from an EMBL/GenBank/DDBJ whole genome shotgun (WGS) entry which is preliminary data.</text>
</comment>
<reference evidence="2 3" key="1">
    <citation type="submission" date="2018-07" db="EMBL/GenBank/DDBJ databases">
        <title>Dyella monticola sp. nov. and Dyella psychrodurans sp. nov. isolated from monsoon evergreen broad-leaved forest soil of Dinghu Mountain, China.</title>
        <authorList>
            <person name="Gao Z."/>
            <person name="Qiu L."/>
        </authorList>
    </citation>
    <scope>NUCLEOTIDE SEQUENCE [LARGE SCALE GENOMIC DNA]</scope>
    <source>
        <strain evidence="2 3">4G-K06</strain>
    </source>
</reference>
<protein>
    <submittedName>
        <fullName evidence="2">XRE family transcriptional regulator</fullName>
    </submittedName>
</protein>
<dbReference type="EMBL" id="QRBE01000002">
    <property type="protein sequence ID" value="RDS83600.1"/>
    <property type="molecule type" value="Genomic_DNA"/>
</dbReference>
<proteinExistence type="predicted"/>
<dbReference type="InterPro" id="IPR052345">
    <property type="entry name" value="Rad_response_metalloprotease"/>
</dbReference>
<evidence type="ECO:0000259" key="1">
    <source>
        <dbReference type="PROSITE" id="PS50943"/>
    </source>
</evidence>
<dbReference type="GO" id="GO:0003677">
    <property type="term" value="F:DNA binding"/>
    <property type="evidence" value="ECO:0007669"/>
    <property type="project" value="InterPro"/>
</dbReference>
<feature type="domain" description="HTH cro/C1-type" evidence="1">
    <location>
        <begin position="15"/>
        <end position="73"/>
    </location>
</feature>
<dbReference type="SMART" id="SM00530">
    <property type="entry name" value="HTH_XRE"/>
    <property type="match status" value="1"/>
</dbReference>
<gene>
    <name evidence="2" type="ORF">DWU98_04505</name>
</gene>
<dbReference type="AlphaFoldDB" id="A0A370X5P0"/>
<dbReference type="Gene3D" id="1.10.260.40">
    <property type="entry name" value="lambda repressor-like DNA-binding domains"/>
    <property type="match status" value="1"/>
</dbReference>
<keyword evidence="3" id="KW-1185">Reference proteome</keyword>
<dbReference type="InterPro" id="IPR001387">
    <property type="entry name" value="Cro/C1-type_HTH"/>
</dbReference>
<sequence>MARGGKKEAVVATRLREARTATGLSQRELGVRAGLDPSVASPRINQYERGKHSPDTSTLAKLGEVLDLPVAYFYAGDDDLAELITAFHRLSATRRRQLMRLLQRGQS</sequence>
<dbReference type="PANTHER" id="PTHR43236:SF1">
    <property type="entry name" value="BLL7220 PROTEIN"/>
    <property type="match status" value="1"/>
</dbReference>
<dbReference type="SUPFAM" id="SSF47413">
    <property type="entry name" value="lambda repressor-like DNA-binding domains"/>
    <property type="match status" value="1"/>
</dbReference>
<dbReference type="Proteomes" id="UP000254258">
    <property type="component" value="Unassembled WGS sequence"/>
</dbReference>
<dbReference type="InterPro" id="IPR010982">
    <property type="entry name" value="Lambda_DNA-bd_dom_sf"/>
</dbReference>
<dbReference type="RefSeq" id="WP_115494313.1">
    <property type="nucleotide sequence ID" value="NZ_QRBE01000002.1"/>
</dbReference>